<name>K5BGI4_MYCHD</name>
<organism evidence="1 2">
    <name type="scientific">Mycolicibacterium hassiacum (strain DSM 44199 / CIP 105218 / JCM 12690 / 3849)</name>
    <name type="common">Mycobacterium hassiacum</name>
    <dbReference type="NCBI Taxonomy" id="1122247"/>
    <lineage>
        <taxon>Bacteria</taxon>
        <taxon>Bacillati</taxon>
        <taxon>Actinomycetota</taxon>
        <taxon>Actinomycetes</taxon>
        <taxon>Mycobacteriales</taxon>
        <taxon>Mycobacteriaceae</taxon>
        <taxon>Mycolicibacterium</taxon>
    </lineage>
</organism>
<sequence>MRCNAALIPLADIDHWHSRCTTCSILCRRASPRAVWAIPAVAPWKRSALSSLRTVCSIRSAAH</sequence>
<protein>
    <submittedName>
        <fullName evidence="1">Uncharacterized protein</fullName>
    </submittedName>
</protein>
<dbReference type="AlphaFoldDB" id="K5BGI4"/>
<dbReference type="Proteomes" id="UP000006265">
    <property type="component" value="Unassembled WGS sequence"/>
</dbReference>
<evidence type="ECO:0000313" key="1">
    <source>
        <dbReference type="EMBL" id="EKF24792.1"/>
    </source>
</evidence>
<reference evidence="1 2" key="1">
    <citation type="journal article" date="2012" name="J. Bacteriol.">
        <title>Genome sequence of Mycobacterium hassiacum DSM 44199, a rare source of heat-stable mycobacterial proteins.</title>
        <authorList>
            <person name="Tiago I."/>
            <person name="Maranha A."/>
            <person name="Mendes V."/>
            <person name="Alarico S."/>
            <person name="Moynihan P.J."/>
            <person name="Clarke A.J."/>
            <person name="Macedo-Ribeiro S."/>
            <person name="Pereira P.J."/>
            <person name="Empadinhas N."/>
        </authorList>
    </citation>
    <scope>NUCLEOTIDE SEQUENCE [LARGE SCALE GENOMIC DNA]</scope>
    <source>
        <strain evidence="2">DSM 44199 / CIP 105218 / JCM 12690 / 3849</strain>
    </source>
</reference>
<dbReference type="EMBL" id="AMRA01000028">
    <property type="protein sequence ID" value="EKF24792.1"/>
    <property type="molecule type" value="Genomic_DNA"/>
</dbReference>
<keyword evidence="2" id="KW-1185">Reference proteome</keyword>
<accession>K5BGI4</accession>
<evidence type="ECO:0000313" key="2">
    <source>
        <dbReference type="Proteomes" id="UP000006265"/>
    </source>
</evidence>
<proteinExistence type="predicted"/>
<gene>
    <name evidence="1" type="ORF">C731_1164</name>
</gene>
<comment type="caution">
    <text evidence="1">The sequence shown here is derived from an EMBL/GenBank/DDBJ whole genome shotgun (WGS) entry which is preliminary data.</text>
</comment>